<keyword evidence="2 5" id="KW-0812">Transmembrane</keyword>
<keyword evidence="3 5" id="KW-1133">Transmembrane helix</keyword>
<dbReference type="KEGG" id="lar:lam_342"/>
<comment type="subcellular location">
    <subcellularLocation>
        <location evidence="1">Membrane</location>
        <topology evidence="1">Multi-pass membrane protein</topology>
    </subcellularLocation>
</comment>
<dbReference type="PATRIC" id="fig|1261131.3.peg.330"/>
<keyword evidence="7" id="KW-1185">Reference proteome</keyword>
<dbReference type="Pfam" id="PF02674">
    <property type="entry name" value="Colicin_V"/>
    <property type="match status" value="1"/>
</dbReference>
<dbReference type="InterPro" id="IPR052719">
    <property type="entry name" value="CvpA-like"/>
</dbReference>
<organism evidence="6 7">
    <name type="scientific">Candidatus Liberibacter americanus str. Sao Paulo</name>
    <dbReference type="NCBI Taxonomy" id="1261131"/>
    <lineage>
        <taxon>Bacteria</taxon>
        <taxon>Pseudomonadati</taxon>
        <taxon>Pseudomonadota</taxon>
        <taxon>Alphaproteobacteria</taxon>
        <taxon>Hyphomicrobiales</taxon>
        <taxon>Rhizobiaceae</taxon>
        <taxon>Liberibacter</taxon>
    </lineage>
</organism>
<evidence type="ECO:0000256" key="3">
    <source>
        <dbReference type="ARBA" id="ARBA00022989"/>
    </source>
</evidence>
<evidence type="ECO:0000256" key="4">
    <source>
        <dbReference type="ARBA" id="ARBA00023136"/>
    </source>
</evidence>
<protein>
    <submittedName>
        <fullName evidence="6">Colicin V production protein</fullName>
    </submittedName>
</protein>
<gene>
    <name evidence="6" type="primary">cvpA</name>
    <name evidence="6" type="ORF">lam_342</name>
</gene>
<evidence type="ECO:0000313" key="7">
    <source>
        <dbReference type="Proteomes" id="UP000017862"/>
    </source>
</evidence>
<dbReference type="GO" id="GO:0009403">
    <property type="term" value="P:toxin biosynthetic process"/>
    <property type="evidence" value="ECO:0007669"/>
    <property type="project" value="InterPro"/>
</dbReference>
<feature type="transmembrane region" description="Helical" evidence="5">
    <location>
        <begin position="63"/>
        <end position="84"/>
    </location>
</feature>
<feature type="transmembrane region" description="Helical" evidence="5">
    <location>
        <begin position="104"/>
        <end position="126"/>
    </location>
</feature>
<dbReference type="EMBL" id="CP006604">
    <property type="protein sequence ID" value="AHA27712.1"/>
    <property type="molecule type" value="Genomic_DNA"/>
</dbReference>
<name>U6B7L7_9HYPH</name>
<evidence type="ECO:0000256" key="1">
    <source>
        <dbReference type="ARBA" id="ARBA00004141"/>
    </source>
</evidence>
<dbReference type="Proteomes" id="UP000017862">
    <property type="component" value="Chromosome"/>
</dbReference>
<reference evidence="6 7" key="1">
    <citation type="journal article" date="2014" name="Mol. Plant Microbe Interact.">
        <title>The complete genome sequence of Candidatus Liberibacter americanus, associated with citrus Huanglongbing.</title>
        <authorList>
            <person name="Wulff N.A."/>
            <person name="Zhang S."/>
            <person name="Setubal J.C."/>
            <person name="Almeida N.F."/>
            <person name="Martins E.C."/>
            <person name="Harakava R."/>
            <person name="Kumar D."/>
            <person name="Rangel L.T."/>
            <person name="Foissac X."/>
            <person name="Bove J."/>
            <person name="Gabriel D.W."/>
        </authorList>
    </citation>
    <scope>NUCLEOTIDE SEQUENCE [LARGE SCALE GENOMIC DNA]</scope>
    <source>
        <strain evidence="6 7">Sao Paulo</strain>
    </source>
</reference>
<evidence type="ECO:0000313" key="6">
    <source>
        <dbReference type="EMBL" id="AHA27712.1"/>
    </source>
</evidence>
<dbReference type="STRING" id="1261131.lam_342"/>
<feature type="transmembrane region" description="Helical" evidence="5">
    <location>
        <begin position="5"/>
        <end position="27"/>
    </location>
</feature>
<evidence type="ECO:0000256" key="2">
    <source>
        <dbReference type="ARBA" id="ARBA00022692"/>
    </source>
</evidence>
<evidence type="ECO:0000256" key="5">
    <source>
        <dbReference type="SAM" id="Phobius"/>
    </source>
</evidence>
<feature type="transmembrane region" description="Helical" evidence="5">
    <location>
        <begin position="33"/>
        <end position="51"/>
    </location>
</feature>
<dbReference type="GO" id="GO:0016020">
    <property type="term" value="C:membrane"/>
    <property type="evidence" value="ECO:0007669"/>
    <property type="project" value="UniProtKB-SubCell"/>
</dbReference>
<dbReference type="RefSeq" id="WP_007556973.1">
    <property type="nucleotide sequence ID" value="NC_022793.1"/>
</dbReference>
<dbReference type="PANTHER" id="PTHR36926:SF1">
    <property type="entry name" value="COLICIN V PRODUCTION PROTEIN"/>
    <property type="match status" value="1"/>
</dbReference>
<dbReference type="eggNOG" id="COG1286">
    <property type="taxonomic scope" value="Bacteria"/>
</dbReference>
<dbReference type="InterPro" id="IPR003825">
    <property type="entry name" value="Colicin-V_CvpA"/>
</dbReference>
<proteinExistence type="predicted"/>
<dbReference type="PANTHER" id="PTHR36926">
    <property type="entry name" value="COLICIN V PRODUCTION PROTEIN"/>
    <property type="match status" value="1"/>
</dbReference>
<accession>U6B7L7</accession>
<sequence>MGITYFDFVFLAVISLSAIFAMARGIFNELISLSNWIGTAMLTYNIYPFILNAVSKYFVNQQIALISVVLLLFLTLLIIISIILKIITTPIHIRSVFLDKILGFLFGIIRGLFLLIIATSFWNLIIGDSKTPDFIKNSRSGIILNNMRVKIMSIMQYMPKNNTINDSKIY</sequence>
<dbReference type="HOGENOM" id="CLU_092720_0_1_5"/>
<keyword evidence="4 5" id="KW-0472">Membrane</keyword>
<dbReference type="AlphaFoldDB" id="U6B7L7"/>